<evidence type="ECO:0000313" key="2">
    <source>
        <dbReference type="Proteomes" id="UP000664209"/>
    </source>
</evidence>
<accession>A0A939RTJ7</accession>
<dbReference type="EMBL" id="JAGEMK010000002">
    <property type="protein sequence ID" value="MBO1751299.1"/>
    <property type="molecule type" value="Genomic_DNA"/>
</dbReference>
<name>A0A939RTJ7_9CELL</name>
<protein>
    <submittedName>
        <fullName evidence="1">Uncharacterized protein</fullName>
    </submittedName>
</protein>
<gene>
    <name evidence="1" type="ORF">J4G33_05730</name>
</gene>
<reference evidence="1" key="1">
    <citation type="submission" date="2021-03" db="EMBL/GenBank/DDBJ databases">
        <title>Actinotalea soli sp. nov., isolated from soil.</title>
        <authorList>
            <person name="Ping W."/>
            <person name="Zhang J."/>
        </authorList>
    </citation>
    <scope>NUCLEOTIDE SEQUENCE</scope>
    <source>
        <strain evidence="1">BY-33</strain>
    </source>
</reference>
<dbReference type="Proteomes" id="UP000664209">
    <property type="component" value="Unassembled WGS sequence"/>
</dbReference>
<dbReference type="RefSeq" id="WP_208054967.1">
    <property type="nucleotide sequence ID" value="NZ_JAGEMK010000002.1"/>
</dbReference>
<organism evidence="1 2">
    <name type="scientific">Actinotalea soli</name>
    <dbReference type="NCBI Taxonomy" id="2819234"/>
    <lineage>
        <taxon>Bacteria</taxon>
        <taxon>Bacillati</taxon>
        <taxon>Actinomycetota</taxon>
        <taxon>Actinomycetes</taxon>
        <taxon>Micrococcales</taxon>
        <taxon>Cellulomonadaceae</taxon>
        <taxon>Actinotalea</taxon>
    </lineage>
</organism>
<comment type="caution">
    <text evidence="1">The sequence shown here is derived from an EMBL/GenBank/DDBJ whole genome shotgun (WGS) entry which is preliminary data.</text>
</comment>
<sequence>MQDNTLGQSVYRSFDEDRSVLLPDAAPVPPQILARWAALASQRSYQGFLPQQTA</sequence>
<evidence type="ECO:0000313" key="1">
    <source>
        <dbReference type="EMBL" id="MBO1751299.1"/>
    </source>
</evidence>
<keyword evidence="2" id="KW-1185">Reference proteome</keyword>
<proteinExistence type="predicted"/>
<dbReference type="AlphaFoldDB" id="A0A939RTJ7"/>